<dbReference type="Gene3D" id="3.40.1440.10">
    <property type="entry name" value="GIY-YIG endonuclease"/>
    <property type="match status" value="1"/>
</dbReference>
<organism evidence="12 13">
    <name type="scientific">Chelatococcus reniformis</name>
    <dbReference type="NCBI Taxonomy" id="1494448"/>
    <lineage>
        <taxon>Bacteria</taxon>
        <taxon>Pseudomonadati</taxon>
        <taxon>Pseudomonadota</taxon>
        <taxon>Alphaproteobacteria</taxon>
        <taxon>Hyphomicrobiales</taxon>
        <taxon>Chelatococcaceae</taxon>
        <taxon>Chelatococcus</taxon>
    </lineage>
</organism>
<feature type="compositionally biased region" description="Low complexity" evidence="8">
    <location>
        <begin position="14"/>
        <end position="23"/>
    </location>
</feature>
<dbReference type="Gene3D" id="1.10.150.20">
    <property type="entry name" value="5' to 3' exonuclease, C-terminal subdomain"/>
    <property type="match status" value="1"/>
</dbReference>
<dbReference type="InterPro" id="IPR003583">
    <property type="entry name" value="Hlx-hairpin-Hlx_DNA-bd_motif"/>
</dbReference>
<comment type="subcellular location">
    <subcellularLocation>
        <location evidence="7">Cytoplasm</location>
    </subcellularLocation>
</comment>
<dbReference type="FunFam" id="3.30.420.340:FF:000001">
    <property type="entry name" value="UvrABC system protein C"/>
    <property type="match status" value="1"/>
</dbReference>
<dbReference type="EMBL" id="BMGG01000008">
    <property type="protein sequence ID" value="GGC80397.1"/>
    <property type="molecule type" value="Genomic_DNA"/>
</dbReference>
<evidence type="ECO:0000259" key="9">
    <source>
        <dbReference type="PROSITE" id="PS50151"/>
    </source>
</evidence>
<comment type="function">
    <text evidence="7">The UvrABC repair system catalyzes the recognition and processing of DNA lesions. UvrC both incises the 5' and 3' sides of the lesion. The N-terminal half is responsible for the 3' incision and the C-terminal half is responsible for the 5' incision.</text>
</comment>
<evidence type="ECO:0000256" key="4">
    <source>
        <dbReference type="ARBA" id="ARBA00022881"/>
    </source>
</evidence>
<name>A0A916UNB0_9HYPH</name>
<dbReference type="GO" id="GO:0005737">
    <property type="term" value="C:cytoplasm"/>
    <property type="evidence" value="ECO:0007669"/>
    <property type="project" value="UniProtKB-SubCell"/>
</dbReference>
<dbReference type="Pfam" id="PF08459">
    <property type="entry name" value="UvrC_RNaseH_dom"/>
    <property type="match status" value="1"/>
</dbReference>
<feature type="domain" description="GIY-YIG" evidence="10">
    <location>
        <begin position="61"/>
        <end position="140"/>
    </location>
</feature>
<dbReference type="PROSITE" id="PS50164">
    <property type="entry name" value="GIY_YIG"/>
    <property type="match status" value="1"/>
</dbReference>
<evidence type="ECO:0000256" key="1">
    <source>
        <dbReference type="ARBA" id="ARBA00022490"/>
    </source>
</evidence>
<dbReference type="PROSITE" id="PS50151">
    <property type="entry name" value="UVR"/>
    <property type="match status" value="1"/>
</dbReference>
<dbReference type="AlphaFoldDB" id="A0A916UNB0"/>
<accession>A0A916UNB0</accession>
<dbReference type="InterPro" id="IPR035901">
    <property type="entry name" value="GIY-YIG_endonuc_sf"/>
</dbReference>
<feature type="domain" description="UVR" evidence="9">
    <location>
        <begin position="250"/>
        <end position="285"/>
    </location>
</feature>
<dbReference type="Pfam" id="PF22920">
    <property type="entry name" value="UvrC_RNaseH"/>
    <property type="match status" value="1"/>
</dbReference>
<evidence type="ECO:0000259" key="10">
    <source>
        <dbReference type="PROSITE" id="PS50164"/>
    </source>
</evidence>
<dbReference type="Gene3D" id="3.30.420.340">
    <property type="entry name" value="UvrC, RNAse H endonuclease domain"/>
    <property type="match status" value="1"/>
</dbReference>
<keyword evidence="5 7" id="KW-0234">DNA repair</keyword>
<dbReference type="FunFam" id="3.40.1440.10:FF:000001">
    <property type="entry name" value="UvrABC system protein C"/>
    <property type="match status" value="1"/>
</dbReference>
<feature type="region of interest" description="Disordered" evidence="8">
    <location>
        <begin position="1"/>
        <end position="25"/>
    </location>
</feature>
<dbReference type="Pfam" id="PF14520">
    <property type="entry name" value="HHH_5"/>
    <property type="match status" value="1"/>
</dbReference>
<dbReference type="GO" id="GO:0009432">
    <property type="term" value="P:SOS response"/>
    <property type="evidence" value="ECO:0007669"/>
    <property type="project" value="UniProtKB-UniRule"/>
</dbReference>
<dbReference type="SMART" id="SM00278">
    <property type="entry name" value="HhH1"/>
    <property type="match status" value="2"/>
</dbReference>
<evidence type="ECO:0000256" key="6">
    <source>
        <dbReference type="ARBA" id="ARBA00023236"/>
    </source>
</evidence>
<evidence type="ECO:0000256" key="3">
    <source>
        <dbReference type="ARBA" id="ARBA00022769"/>
    </source>
</evidence>
<keyword evidence="13" id="KW-1185">Reference proteome</keyword>
<dbReference type="InterPro" id="IPR038476">
    <property type="entry name" value="UvrC_RNase_H_dom_sf"/>
</dbReference>
<proteinExistence type="inferred from homology"/>
<dbReference type="GO" id="GO:0006289">
    <property type="term" value="P:nucleotide-excision repair"/>
    <property type="evidence" value="ECO:0007669"/>
    <property type="project" value="UniProtKB-UniRule"/>
</dbReference>
<evidence type="ECO:0000313" key="12">
    <source>
        <dbReference type="EMBL" id="GGC80397.1"/>
    </source>
</evidence>
<dbReference type="GO" id="GO:0009381">
    <property type="term" value="F:excinuclease ABC activity"/>
    <property type="evidence" value="ECO:0007669"/>
    <property type="project" value="UniProtKB-UniRule"/>
</dbReference>
<evidence type="ECO:0000256" key="8">
    <source>
        <dbReference type="SAM" id="MobiDB-lite"/>
    </source>
</evidence>
<dbReference type="NCBIfam" id="NF001824">
    <property type="entry name" value="PRK00558.1-5"/>
    <property type="match status" value="1"/>
</dbReference>
<reference evidence="12" key="2">
    <citation type="submission" date="2020-09" db="EMBL/GenBank/DDBJ databases">
        <authorList>
            <person name="Sun Q."/>
            <person name="Zhou Y."/>
        </authorList>
    </citation>
    <scope>NUCLEOTIDE SEQUENCE</scope>
    <source>
        <strain evidence="12">CGMCC 1.12919</strain>
    </source>
</reference>
<dbReference type="PANTHER" id="PTHR30562">
    <property type="entry name" value="UVRC/OXIDOREDUCTASE"/>
    <property type="match status" value="1"/>
</dbReference>
<gene>
    <name evidence="7 12" type="primary">uvrC</name>
    <name evidence="12" type="ORF">GCM10010994_43000</name>
</gene>
<dbReference type="Proteomes" id="UP000637002">
    <property type="component" value="Unassembled WGS sequence"/>
</dbReference>
<evidence type="ECO:0000259" key="11">
    <source>
        <dbReference type="PROSITE" id="PS50165"/>
    </source>
</evidence>
<protein>
    <recommendedName>
        <fullName evidence="7">UvrABC system protein C</fullName>
        <shortName evidence="7">Protein UvrC</shortName>
    </recommendedName>
    <alternativeName>
        <fullName evidence="7">Excinuclease ABC subunit C</fullName>
    </alternativeName>
</protein>
<dbReference type="GO" id="GO:0003677">
    <property type="term" value="F:DNA binding"/>
    <property type="evidence" value="ECO:0007669"/>
    <property type="project" value="UniProtKB-UniRule"/>
</dbReference>
<dbReference type="InterPro" id="IPR004791">
    <property type="entry name" value="UvrC"/>
</dbReference>
<dbReference type="Pfam" id="PF02151">
    <property type="entry name" value="UVR"/>
    <property type="match status" value="1"/>
</dbReference>
<dbReference type="HAMAP" id="MF_00203">
    <property type="entry name" value="UvrC"/>
    <property type="match status" value="1"/>
</dbReference>
<keyword evidence="2 7" id="KW-0227">DNA damage</keyword>
<dbReference type="RefSeq" id="WP_188611235.1">
    <property type="nucleotide sequence ID" value="NZ_BMGG01000008.1"/>
</dbReference>
<evidence type="ECO:0000256" key="2">
    <source>
        <dbReference type="ARBA" id="ARBA00022763"/>
    </source>
</evidence>
<dbReference type="InterPro" id="IPR036876">
    <property type="entry name" value="UVR_dom_sf"/>
</dbReference>
<evidence type="ECO:0000256" key="5">
    <source>
        <dbReference type="ARBA" id="ARBA00023204"/>
    </source>
</evidence>
<comment type="similarity">
    <text evidence="7">Belongs to the UvrC family.</text>
</comment>
<feature type="domain" description="UvrC family homology region profile" evidence="11">
    <location>
        <begin position="301"/>
        <end position="551"/>
    </location>
</feature>
<comment type="caution">
    <text evidence="12">The sequence shown here is derived from an EMBL/GenBank/DDBJ whole genome shotgun (WGS) entry which is preliminary data.</text>
</comment>
<evidence type="ECO:0000313" key="13">
    <source>
        <dbReference type="Proteomes" id="UP000637002"/>
    </source>
</evidence>
<dbReference type="GO" id="GO:0009380">
    <property type="term" value="C:excinuclease repair complex"/>
    <property type="evidence" value="ECO:0007669"/>
    <property type="project" value="InterPro"/>
</dbReference>
<sequence>MNGQPIDPPARELAGTGASAVAAAEDDGAGSGMELDFGADVPASLRAGADVIRRFWKTLPNAPGVYRMIDAAGEVLYVGKARNLKNRVANYTRGVGHGGNRTARMIAETAAMEFVTTQTETEALLLEANLIKQLRPRYNVLLRDDKSFPYILLTGDHGSPQILKHRGARTRPGDYFGPFANAGAVNRTINALERAFLLRSCSDSYYENRTRPCLLFQIKRCAGPCTGEIGHGDYAALVEQAKAFLSGKSNAVRQRLAADMQVAAEQLEFERAARYRDRLAALSAIQASQDINPRSVEEADVFAIEEQAGQFCVQVFFFRNGQNWGNRAYFPKADRSLATAEVLGSFMAQFYDDKPCARLILVSHEPDECALLEAALSTKAGRRIELATPQRGEKRDLVAHAAQNAREALARRLAETASQEKLMAALGKAFGLARTPQRIEVYDNSHIMGTNAVGGLIVAGAAGFMKTHYRTFNMRSEDLTPGDDYGMMREMLRRRFARLAKEAPRAADIPEATVDDADEAFEGDSDAFPAWPDLVLIDGGRGQLEAARGALAELGIADVPLVAIAKGLDRDAGRETFFIEGRTPFKLPPRDPALYFVQRLRDEAHRFAIGTHRARRKREMVKNPLDEVPGVGPSRKRALLLHFGTAKAVTRASLDDLMRAPGVNAATAKAVYDFFHDKAG</sequence>
<dbReference type="SUPFAM" id="SSF47781">
    <property type="entry name" value="RuvA domain 2-like"/>
    <property type="match status" value="1"/>
</dbReference>
<dbReference type="InterPro" id="IPR000305">
    <property type="entry name" value="GIY-YIG_endonuc"/>
</dbReference>
<dbReference type="PANTHER" id="PTHR30562:SF1">
    <property type="entry name" value="UVRABC SYSTEM PROTEIN C"/>
    <property type="match status" value="1"/>
</dbReference>
<comment type="subunit">
    <text evidence="7">Interacts with UvrB in an incision complex.</text>
</comment>
<dbReference type="InterPro" id="IPR001162">
    <property type="entry name" value="UvrC_RNase_H_dom"/>
</dbReference>
<dbReference type="InterPro" id="IPR047296">
    <property type="entry name" value="GIY-YIG_UvrC_Cho"/>
</dbReference>
<dbReference type="CDD" id="cd10434">
    <property type="entry name" value="GIY-YIG_UvrC_Cho"/>
    <property type="match status" value="1"/>
</dbReference>
<reference evidence="12" key="1">
    <citation type="journal article" date="2014" name="Int. J. Syst. Evol. Microbiol.">
        <title>Complete genome sequence of Corynebacterium casei LMG S-19264T (=DSM 44701T), isolated from a smear-ripened cheese.</title>
        <authorList>
            <consortium name="US DOE Joint Genome Institute (JGI-PGF)"/>
            <person name="Walter F."/>
            <person name="Albersmeier A."/>
            <person name="Kalinowski J."/>
            <person name="Ruckert C."/>
        </authorList>
    </citation>
    <scope>NUCLEOTIDE SEQUENCE</scope>
    <source>
        <strain evidence="12">CGMCC 1.12919</strain>
    </source>
</reference>
<keyword evidence="4 7" id="KW-0267">Excision nuclease</keyword>
<keyword evidence="3 7" id="KW-0228">DNA excision</keyword>
<dbReference type="SMART" id="SM00465">
    <property type="entry name" value="GIYc"/>
    <property type="match status" value="1"/>
</dbReference>
<dbReference type="InterPro" id="IPR010994">
    <property type="entry name" value="RuvA_2-like"/>
</dbReference>
<dbReference type="SUPFAM" id="SSF82771">
    <property type="entry name" value="GIY-YIG endonuclease"/>
    <property type="match status" value="1"/>
</dbReference>
<keyword evidence="1 7" id="KW-0963">Cytoplasm</keyword>
<dbReference type="InterPro" id="IPR050066">
    <property type="entry name" value="UvrABC_protein_C"/>
</dbReference>
<dbReference type="InterPro" id="IPR001943">
    <property type="entry name" value="UVR_dom"/>
</dbReference>
<evidence type="ECO:0000256" key="7">
    <source>
        <dbReference type="HAMAP-Rule" id="MF_00203"/>
    </source>
</evidence>
<dbReference type="Pfam" id="PF01541">
    <property type="entry name" value="GIY-YIG"/>
    <property type="match status" value="1"/>
</dbReference>
<dbReference type="NCBIfam" id="TIGR00194">
    <property type="entry name" value="uvrC"/>
    <property type="match status" value="1"/>
</dbReference>
<keyword evidence="6 7" id="KW-0742">SOS response</keyword>
<dbReference type="SUPFAM" id="SSF46600">
    <property type="entry name" value="C-terminal UvrC-binding domain of UvrB"/>
    <property type="match status" value="1"/>
</dbReference>
<dbReference type="Gene3D" id="4.10.860.10">
    <property type="entry name" value="UVR domain"/>
    <property type="match status" value="1"/>
</dbReference>
<dbReference type="PROSITE" id="PS50165">
    <property type="entry name" value="UVRC"/>
    <property type="match status" value="1"/>
</dbReference>